<evidence type="ECO:0000313" key="8">
    <source>
        <dbReference type="EMBL" id="NIH54257.1"/>
    </source>
</evidence>
<keyword evidence="4" id="KW-0238">DNA-binding</keyword>
<comment type="caution">
    <text evidence="8">The sequence shown here is derived from an EMBL/GenBank/DDBJ whole genome shotgun (WGS) entry which is preliminary data.</text>
</comment>
<keyword evidence="3" id="KW-0731">Sigma factor</keyword>
<dbReference type="GO" id="GO:0003677">
    <property type="term" value="F:DNA binding"/>
    <property type="evidence" value="ECO:0007669"/>
    <property type="project" value="UniProtKB-KW"/>
</dbReference>
<protein>
    <submittedName>
        <fullName evidence="8">RNA polymerase sigma factor (Sigma-70 family)</fullName>
    </submittedName>
</protein>
<proteinExistence type="inferred from homology"/>
<accession>A0A7X5R2K3</accession>
<feature type="region of interest" description="Disordered" evidence="6">
    <location>
        <begin position="332"/>
        <end position="365"/>
    </location>
</feature>
<dbReference type="Pfam" id="PF08281">
    <property type="entry name" value="Sigma70_r4_2"/>
    <property type="match status" value="1"/>
</dbReference>
<dbReference type="Gene3D" id="1.10.1740.10">
    <property type="match status" value="1"/>
</dbReference>
<dbReference type="InterPro" id="IPR039425">
    <property type="entry name" value="RNA_pol_sigma-70-like"/>
</dbReference>
<evidence type="ECO:0000256" key="1">
    <source>
        <dbReference type="ARBA" id="ARBA00010641"/>
    </source>
</evidence>
<dbReference type="AlphaFoldDB" id="A0A7X5R2K3"/>
<dbReference type="RefSeq" id="WP_386761792.1">
    <property type="nucleotide sequence ID" value="NZ_JBHSCM010000001.1"/>
</dbReference>
<dbReference type="GO" id="GO:0006352">
    <property type="term" value="P:DNA-templated transcription initiation"/>
    <property type="evidence" value="ECO:0007669"/>
    <property type="project" value="InterPro"/>
</dbReference>
<evidence type="ECO:0000256" key="6">
    <source>
        <dbReference type="SAM" id="MobiDB-lite"/>
    </source>
</evidence>
<dbReference type="NCBIfam" id="TIGR02937">
    <property type="entry name" value="sigma70-ECF"/>
    <property type="match status" value="1"/>
</dbReference>
<dbReference type="Gene3D" id="2.60.40.10">
    <property type="entry name" value="Immunoglobulins"/>
    <property type="match status" value="2"/>
</dbReference>
<feature type="compositionally biased region" description="Polar residues" evidence="6">
    <location>
        <begin position="354"/>
        <end position="365"/>
    </location>
</feature>
<evidence type="ECO:0000256" key="4">
    <source>
        <dbReference type="ARBA" id="ARBA00023125"/>
    </source>
</evidence>
<keyword evidence="5" id="KW-0804">Transcription</keyword>
<evidence type="ECO:0000313" key="9">
    <source>
        <dbReference type="Proteomes" id="UP000541033"/>
    </source>
</evidence>
<evidence type="ECO:0000259" key="7">
    <source>
        <dbReference type="Pfam" id="PF08281"/>
    </source>
</evidence>
<dbReference type="InterPro" id="IPR013249">
    <property type="entry name" value="RNA_pol_sigma70_r4_t2"/>
</dbReference>
<dbReference type="SUPFAM" id="SSF88659">
    <property type="entry name" value="Sigma3 and sigma4 domains of RNA polymerase sigma factors"/>
    <property type="match status" value="1"/>
</dbReference>
<name>A0A7X5R2K3_9MICO</name>
<organism evidence="8 9">
    <name type="scientific">Lysinibacter cavernae</name>
    <dbReference type="NCBI Taxonomy" id="1640652"/>
    <lineage>
        <taxon>Bacteria</taxon>
        <taxon>Bacillati</taxon>
        <taxon>Actinomycetota</taxon>
        <taxon>Actinomycetes</taxon>
        <taxon>Micrococcales</taxon>
        <taxon>Microbacteriaceae</taxon>
        <taxon>Lysinibacter</taxon>
    </lineage>
</organism>
<keyword evidence="2" id="KW-0805">Transcription regulation</keyword>
<dbReference type="Proteomes" id="UP000541033">
    <property type="component" value="Unassembled WGS sequence"/>
</dbReference>
<dbReference type="InterPro" id="IPR013783">
    <property type="entry name" value="Ig-like_fold"/>
</dbReference>
<comment type="similarity">
    <text evidence="1">Belongs to the sigma-70 factor family. ECF subfamily.</text>
</comment>
<evidence type="ECO:0000256" key="2">
    <source>
        <dbReference type="ARBA" id="ARBA00023015"/>
    </source>
</evidence>
<evidence type="ECO:0000256" key="5">
    <source>
        <dbReference type="ARBA" id="ARBA00023163"/>
    </source>
</evidence>
<dbReference type="PANTHER" id="PTHR43133">
    <property type="entry name" value="RNA POLYMERASE ECF-TYPE SIGMA FACTO"/>
    <property type="match status" value="1"/>
</dbReference>
<dbReference type="InterPro" id="IPR013324">
    <property type="entry name" value="RNA_pol_sigma_r3/r4-like"/>
</dbReference>
<dbReference type="PANTHER" id="PTHR43133:SF8">
    <property type="entry name" value="RNA POLYMERASE SIGMA FACTOR HI_1459-RELATED"/>
    <property type="match status" value="1"/>
</dbReference>
<dbReference type="EMBL" id="JAAMOX010000002">
    <property type="protein sequence ID" value="NIH54257.1"/>
    <property type="molecule type" value="Genomic_DNA"/>
</dbReference>
<evidence type="ECO:0000256" key="3">
    <source>
        <dbReference type="ARBA" id="ARBA00023082"/>
    </source>
</evidence>
<dbReference type="InterPro" id="IPR013325">
    <property type="entry name" value="RNA_pol_sigma_r2"/>
</dbReference>
<reference evidence="8 9" key="1">
    <citation type="submission" date="2020-02" db="EMBL/GenBank/DDBJ databases">
        <title>Sequencing the genomes of 1000 actinobacteria strains.</title>
        <authorList>
            <person name="Klenk H.-P."/>
        </authorList>
    </citation>
    <scope>NUCLEOTIDE SEQUENCE [LARGE SCALE GENOMIC DNA]</scope>
    <source>
        <strain evidence="8 9">DSM 27960</strain>
    </source>
</reference>
<feature type="domain" description="RNA polymerase sigma factor 70 region 4 type 2" evidence="7">
    <location>
        <begin position="120"/>
        <end position="172"/>
    </location>
</feature>
<gene>
    <name evidence="8" type="ORF">FHX76_002153</name>
</gene>
<dbReference type="InterPro" id="IPR036388">
    <property type="entry name" value="WH-like_DNA-bd_sf"/>
</dbReference>
<sequence length="639" mass="67247">MVKYAAQTDETLIAQSRAGDKDAYGELWRRYAPGGIHVARAFSRGFDPDDVVSEAFTNVFASLQRGNGPQTDFKSYLYVAIRNVARRWGKNSVENNDVDLELIADEYQPANDGSAVGERMLLASAFKALKPKDQELLWFTVVEGLQPSEIAKQNGMSVNSVTVASHRARESLRQAWIQAHLTQHPTEPECAWTIQRLGAHARDKARVRDHERIERHLTSCSSCQMVYYEASTVAVRLRSALVPLAVGISGAAGLALVKSSIPTSVSAAKVSSVAIGSLSVGGKAALVAASAVGAIAIATAVVVPLSQAQSESSNAAPVRNDASSEVETSVAAGVNASDSQPAGPARVDNADRTVASSPQNNHSWSLANSIPNPLEAPTFSFVDATVFPSSDPVIRGEALPGATVTIVTAGLGIGFVVSSALVSDEGTWSTPLSNMPNGEFTARAYQTTETSRRSGTTSTEFVISNQEPVAAPEVASVDTGNGRFTPLLSGTGSPGHLVRVYVNDAVNGVYVDADGTWSIDAVRGARIGTNAVSVTQENVLSHVHSLETTVGSVELVAPSATGTMLNERQGQIIVESITDSTVLVTSAVAGLTHTISPTSGLDTISVYPRQWTIDPAVGFVVEAQYTNSHGTRLGPVNLN</sequence>
<dbReference type="GO" id="GO:0016987">
    <property type="term" value="F:sigma factor activity"/>
    <property type="evidence" value="ECO:0007669"/>
    <property type="project" value="UniProtKB-KW"/>
</dbReference>
<dbReference type="GO" id="GO:0005975">
    <property type="term" value="P:carbohydrate metabolic process"/>
    <property type="evidence" value="ECO:0007669"/>
    <property type="project" value="UniProtKB-ARBA"/>
</dbReference>
<dbReference type="SUPFAM" id="SSF88946">
    <property type="entry name" value="Sigma2 domain of RNA polymerase sigma factors"/>
    <property type="match status" value="1"/>
</dbReference>
<dbReference type="InterPro" id="IPR014284">
    <property type="entry name" value="RNA_pol_sigma-70_dom"/>
</dbReference>
<keyword evidence="9" id="KW-1185">Reference proteome</keyword>
<dbReference type="Gene3D" id="1.10.10.10">
    <property type="entry name" value="Winged helix-like DNA-binding domain superfamily/Winged helix DNA-binding domain"/>
    <property type="match status" value="1"/>
</dbReference>